<feature type="transmembrane region" description="Helical" evidence="6">
    <location>
        <begin position="73"/>
        <end position="92"/>
    </location>
</feature>
<feature type="transmembrane region" description="Helical" evidence="6">
    <location>
        <begin position="327"/>
        <end position="347"/>
    </location>
</feature>
<feature type="transmembrane region" description="Helical" evidence="6">
    <location>
        <begin position="43"/>
        <end position="64"/>
    </location>
</feature>
<dbReference type="RefSeq" id="WP_209381772.1">
    <property type="nucleotide sequence ID" value="NZ_JAGIZB010000039.1"/>
</dbReference>
<dbReference type="PROSITE" id="PS50850">
    <property type="entry name" value="MFS"/>
    <property type="match status" value="1"/>
</dbReference>
<evidence type="ECO:0000313" key="8">
    <source>
        <dbReference type="EMBL" id="MBP0447504.1"/>
    </source>
</evidence>
<evidence type="ECO:0000256" key="2">
    <source>
        <dbReference type="ARBA" id="ARBA00022475"/>
    </source>
</evidence>
<dbReference type="PANTHER" id="PTHR43124:SF3">
    <property type="entry name" value="CHLORAMPHENICOL EFFLUX PUMP RV0191"/>
    <property type="match status" value="1"/>
</dbReference>
<dbReference type="Proteomes" id="UP000681594">
    <property type="component" value="Unassembled WGS sequence"/>
</dbReference>
<sequence length="388" mass="40002">MQTHWQALAVLTMARISLGFQVQSIASVSPDLVAELALSYADLGTLLGLYYLPGIVLAFPGAALGRRFGDKRVVICGLFLMALGGLMTAAAWDFASLLVGRLLSGVGAIVLNVLMSKMITDWFAGRREIVLAMAVFVNSLPIGMGLAMLALSPLAILAGWSAALAATAAASLAALLLVHLAYTKHHNDSAGTEAAGRISASDVLLMCLAGAIWGIFNGSVAVMMGFAPTFLTYEGHSAAQIALLVGATIWLSAASVQAGGVLAQRWGKHTLLMAAGALGWGACLALLASGVGLSSAALIGAGLVLGLPVGVILAMPSQVLRPESRSVGMGLFYTCLYLGNTMLPPAAGWVQDLTGRPAAPLHLTAMLVASMLLLYALFHAVARRRVPG</sequence>
<feature type="transmembrane region" description="Helical" evidence="6">
    <location>
        <begin position="129"/>
        <end position="151"/>
    </location>
</feature>
<keyword evidence="3 6" id="KW-0812">Transmembrane</keyword>
<keyword evidence="4 6" id="KW-1133">Transmembrane helix</keyword>
<dbReference type="InterPro" id="IPR020846">
    <property type="entry name" value="MFS_dom"/>
</dbReference>
<feature type="transmembrane region" description="Helical" evidence="6">
    <location>
        <begin position="359"/>
        <end position="378"/>
    </location>
</feature>
<dbReference type="PANTHER" id="PTHR43124">
    <property type="entry name" value="PURINE EFFLUX PUMP PBUE"/>
    <property type="match status" value="1"/>
</dbReference>
<dbReference type="SUPFAM" id="SSF103473">
    <property type="entry name" value="MFS general substrate transporter"/>
    <property type="match status" value="1"/>
</dbReference>
<keyword evidence="2" id="KW-1003">Cell membrane</keyword>
<evidence type="ECO:0000256" key="5">
    <source>
        <dbReference type="ARBA" id="ARBA00023136"/>
    </source>
</evidence>
<reference evidence="8 9" key="1">
    <citation type="submission" date="2021-03" db="EMBL/GenBank/DDBJ databases">
        <authorList>
            <person name="So Y."/>
        </authorList>
    </citation>
    <scope>NUCLEOTIDE SEQUENCE [LARGE SCALE GENOMIC DNA]</scope>
    <source>
        <strain evidence="8 9">SSH11</strain>
    </source>
</reference>
<evidence type="ECO:0000256" key="6">
    <source>
        <dbReference type="SAM" id="Phobius"/>
    </source>
</evidence>
<feature type="transmembrane region" description="Helical" evidence="6">
    <location>
        <begin position="296"/>
        <end position="315"/>
    </location>
</feature>
<gene>
    <name evidence="8" type="ORF">J8J14_22340</name>
</gene>
<name>A0ABS4AMP1_9PROT</name>
<accession>A0ABS4AMP1</accession>
<keyword evidence="5 6" id="KW-0472">Membrane</keyword>
<dbReference type="Pfam" id="PF07690">
    <property type="entry name" value="MFS_1"/>
    <property type="match status" value="1"/>
</dbReference>
<evidence type="ECO:0000256" key="4">
    <source>
        <dbReference type="ARBA" id="ARBA00022989"/>
    </source>
</evidence>
<dbReference type="InterPro" id="IPR050189">
    <property type="entry name" value="MFS_Efflux_Transporters"/>
</dbReference>
<evidence type="ECO:0000313" key="9">
    <source>
        <dbReference type="Proteomes" id="UP000681594"/>
    </source>
</evidence>
<evidence type="ECO:0000256" key="3">
    <source>
        <dbReference type="ARBA" id="ARBA00022692"/>
    </source>
</evidence>
<dbReference type="EMBL" id="JAGIZB010000039">
    <property type="protein sequence ID" value="MBP0447504.1"/>
    <property type="molecule type" value="Genomic_DNA"/>
</dbReference>
<protein>
    <submittedName>
        <fullName evidence="8">MFS transporter</fullName>
    </submittedName>
</protein>
<evidence type="ECO:0000259" key="7">
    <source>
        <dbReference type="PROSITE" id="PS50850"/>
    </source>
</evidence>
<proteinExistence type="predicted"/>
<organism evidence="8 9">
    <name type="scientific">Pararoseomonas baculiformis</name>
    <dbReference type="NCBI Taxonomy" id="2820812"/>
    <lineage>
        <taxon>Bacteria</taxon>
        <taxon>Pseudomonadati</taxon>
        <taxon>Pseudomonadota</taxon>
        <taxon>Alphaproteobacteria</taxon>
        <taxon>Acetobacterales</taxon>
        <taxon>Acetobacteraceae</taxon>
        <taxon>Pararoseomonas</taxon>
    </lineage>
</organism>
<keyword evidence="9" id="KW-1185">Reference proteome</keyword>
<feature type="transmembrane region" description="Helical" evidence="6">
    <location>
        <begin position="157"/>
        <end position="182"/>
    </location>
</feature>
<dbReference type="Gene3D" id="1.20.1250.20">
    <property type="entry name" value="MFS general substrate transporter like domains"/>
    <property type="match status" value="2"/>
</dbReference>
<feature type="transmembrane region" description="Helical" evidence="6">
    <location>
        <begin position="238"/>
        <end position="263"/>
    </location>
</feature>
<dbReference type="InterPro" id="IPR011701">
    <property type="entry name" value="MFS"/>
</dbReference>
<feature type="transmembrane region" description="Helical" evidence="6">
    <location>
        <begin position="98"/>
        <end position="117"/>
    </location>
</feature>
<evidence type="ECO:0000256" key="1">
    <source>
        <dbReference type="ARBA" id="ARBA00004651"/>
    </source>
</evidence>
<dbReference type="InterPro" id="IPR036259">
    <property type="entry name" value="MFS_trans_sf"/>
</dbReference>
<feature type="domain" description="Major facilitator superfamily (MFS) profile" evidence="7">
    <location>
        <begin position="7"/>
        <end position="387"/>
    </location>
</feature>
<feature type="transmembrane region" description="Helical" evidence="6">
    <location>
        <begin position="270"/>
        <end position="290"/>
    </location>
</feature>
<comment type="caution">
    <text evidence="8">The sequence shown here is derived from an EMBL/GenBank/DDBJ whole genome shotgun (WGS) entry which is preliminary data.</text>
</comment>
<feature type="transmembrane region" description="Helical" evidence="6">
    <location>
        <begin position="203"/>
        <end position="226"/>
    </location>
</feature>
<comment type="subcellular location">
    <subcellularLocation>
        <location evidence="1">Cell membrane</location>
        <topology evidence="1">Multi-pass membrane protein</topology>
    </subcellularLocation>
</comment>